<evidence type="ECO:0000313" key="3">
    <source>
        <dbReference type="Proteomes" id="UP001187315"/>
    </source>
</evidence>
<protein>
    <submittedName>
        <fullName evidence="2">Uncharacterized protein</fullName>
    </submittedName>
</protein>
<reference evidence="2" key="1">
    <citation type="submission" date="2023-08" db="EMBL/GenBank/DDBJ databases">
        <title>Pelteobagrus vachellii genome.</title>
        <authorList>
            <person name="Liu H."/>
        </authorList>
    </citation>
    <scope>NUCLEOTIDE SEQUENCE</scope>
    <source>
        <strain evidence="2">PRFRI_2022a</strain>
        <tissue evidence="2">Muscle</tissue>
    </source>
</reference>
<feature type="compositionally biased region" description="Basic and acidic residues" evidence="1">
    <location>
        <begin position="154"/>
        <end position="179"/>
    </location>
</feature>
<sequence length="338" mass="38915">MESGSLIDIILTNKPERYTSGEFCQSLSDHCNIACVCKGSALRNPPVLVFKRCLKKFNEQAFLNDLVVIDWYRIGLIPDIEDPWAYFKFLFSSGNKKTIPGVVEADHIPPKNSFWELCKILINDEKKRVSLEQKNKALYDLVMNDKDRIEKYLKKDENKKDENKKDGNKKDENKMDKNKKDKNKKDKNKMDNNKMDNNNMDNNNMNRKTAPSFYGRHLISMNTLHWDHQRALTTASSHVSVACRELLTDTFGNGDVVKALKLSLIMAHPESSDYIHSGGTDQSVVDVDPRLKRDNMNKYYKDGFKEIVNKYKEIKVTKCNIVEVCELAMVMSTAVILD</sequence>
<gene>
    <name evidence="2" type="ORF">Q7C36_004159</name>
</gene>
<feature type="compositionally biased region" description="Low complexity" evidence="1">
    <location>
        <begin position="195"/>
        <end position="206"/>
    </location>
</feature>
<dbReference type="EMBL" id="JAVHJS010000004">
    <property type="protein sequence ID" value="KAK2859993.1"/>
    <property type="molecule type" value="Genomic_DNA"/>
</dbReference>
<dbReference type="Proteomes" id="UP001187315">
    <property type="component" value="Unassembled WGS sequence"/>
</dbReference>
<name>A0AA88NLU8_TACVA</name>
<feature type="region of interest" description="Disordered" evidence="1">
    <location>
        <begin position="154"/>
        <end position="209"/>
    </location>
</feature>
<dbReference type="AlphaFoldDB" id="A0AA88NLU8"/>
<organism evidence="2 3">
    <name type="scientific">Tachysurus vachellii</name>
    <name type="common">Darkbarbel catfish</name>
    <name type="synonym">Pelteobagrus vachellii</name>
    <dbReference type="NCBI Taxonomy" id="175792"/>
    <lineage>
        <taxon>Eukaryota</taxon>
        <taxon>Metazoa</taxon>
        <taxon>Chordata</taxon>
        <taxon>Craniata</taxon>
        <taxon>Vertebrata</taxon>
        <taxon>Euteleostomi</taxon>
        <taxon>Actinopterygii</taxon>
        <taxon>Neopterygii</taxon>
        <taxon>Teleostei</taxon>
        <taxon>Ostariophysi</taxon>
        <taxon>Siluriformes</taxon>
        <taxon>Bagridae</taxon>
        <taxon>Tachysurus</taxon>
    </lineage>
</organism>
<keyword evidence="3" id="KW-1185">Reference proteome</keyword>
<accession>A0AA88NLU8</accession>
<evidence type="ECO:0000256" key="1">
    <source>
        <dbReference type="SAM" id="MobiDB-lite"/>
    </source>
</evidence>
<evidence type="ECO:0000313" key="2">
    <source>
        <dbReference type="EMBL" id="KAK2859993.1"/>
    </source>
</evidence>
<proteinExistence type="predicted"/>
<comment type="caution">
    <text evidence="2">The sequence shown here is derived from an EMBL/GenBank/DDBJ whole genome shotgun (WGS) entry which is preliminary data.</text>
</comment>